<evidence type="ECO:0000256" key="2">
    <source>
        <dbReference type="ARBA" id="ARBA00006375"/>
    </source>
</evidence>
<comment type="subcellular location">
    <subcellularLocation>
        <location evidence="1">Membrane</location>
        <topology evidence="1">Multi-pass membrane protein</topology>
    </subcellularLocation>
</comment>
<dbReference type="InterPro" id="IPR018108">
    <property type="entry name" value="MCP_transmembrane"/>
</dbReference>
<keyword evidence="6" id="KW-1133">Transmembrane helix</keyword>
<reference evidence="10 11" key="1">
    <citation type="journal article" date="2016" name="Mol. Biol. Evol.">
        <title>Comparative Genomics of Early-Diverging Mushroom-Forming Fungi Provides Insights into the Origins of Lignocellulose Decay Capabilities.</title>
        <authorList>
            <person name="Nagy L.G."/>
            <person name="Riley R."/>
            <person name="Tritt A."/>
            <person name="Adam C."/>
            <person name="Daum C."/>
            <person name="Floudas D."/>
            <person name="Sun H."/>
            <person name="Yadav J.S."/>
            <person name="Pangilinan J."/>
            <person name="Larsson K.H."/>
            <person name="Matsuura K."/>
            <person name="Barry K."/>
            <person name="Labutti K."/>
            <person name="Kuo R."/>
            <person name="Ohm R.A."/>
            <person name="Bhattacharya S.S."/>
            <person name="Shirouzu T."/>
            <person name="Yoshinaga Y."/>
            <person name="Martin F.M."/>
            <person name="Grigoriev I.V."/>
            <person name="Hibbett D.S."/>
        </authorList>
    </citation>
    <scope>NUCLEOTIDE SEQUENCE [LARGE SCALE GENOMIC DNA]</scope>
    <source>
        <strain evidence="10 11">HHB9708</strain>
    </source>
</reference>
<evidence type="ECO:0000256" key="9">
    <source>
        <dbReference type="RuleBase" id="RU000488"/>
    </source>
</evidence>
<keyword evidence="7 8" id="KW-0472">Membrane</keyword>
<dbReference type="Proteomes" id="UP000076722">
    <property type="component" value="Unassembled WGS sequence"/>
</dbReference>
<dbReference type="PANTHER" id="PTHR45618">
    <property type="entry name" value="MITOCHONDRIAL DICARBOXYLATE CARRIER-RELATED"/>
    <property type="match status" value="1"/>
</dbReference>
<feature type="repeat" description="Solcar" evidence="8">
    <location>
        <begin position="1"/>
        <end position="70"/>
    </location>
</feature>
<keyword evidence="11" id="KW-1185">Reference proteome</keyword>
<dbReference type="InterPro" id="IPR050391">
    <property type="entry name" value="Mito_Metabolite_Transporter"/>
</dbReference>
<feature type="repeat" description="Solcar" evidence="8">
    <location>
        <begin position="82"/>
        <end position="175"/>
    </location>
</feature>
<evidence type="ECO:0000256" key="8">
    <source>
        <dbReference type="PROSITE-ProRule" id="PRU00282"/>
    </source>
</evidence>
<organism evidence="10 11">
    <name type="scientific">Sistotremastrum niveocremeum HHB9708</name>
    <dbReference type="NCBI Taxonomy" id="1314777"/>
    <lineage>
        <taxon>Eukaryota</taxon>
        <taxon>Fungi</taxon>
        <taxon>Dikarya</taxon>
        <taxon>Basidiomycota</taxon>
        <taxon>Agaricomycotina</taxon>
        <taxon>Agaricomycetes</taxon>
        <taxon>Sistotremastrales</taxon>
        <taxon>Sistotremastraceae</taxon>
        <taxon>Sertulicium</taxon>
        <taxon>Sertulicium niveocremeum</taxon>
    </lineage>
</organism>
<dbReference type="SUPFAM" id="SSF103506">
    <property type="entry name" value="Mitochondrial carrier"/>
    <property type="match status" value="1"/>
</dbReference>
<sequence>MVSNSVVLRLAVRQQLYTQGTTTNAFWSVASRMVKNEGALSLMGGFTASMMREISYSGIRLGAYEYFKDKIRVGLDGRVHPDGLLVKIMAASAASSIGSAIANPTDLVKVRMQAYYPQGRPYRTTLGAFRSVFQEGGGALMAGIKSLYRGTSATTTRGVILSVSQICAYDQTKQSLKSGGWLEEGFGLHFAASMFAGLFCSITSNPVDVIKVRLMNDKERKLGGIVGTLKGMLRNEGALSLWKGFSMCWARLGTHTVVTFVVFERFREWTGIAPM</sequence>
<evidence type="ECO:0000256" key="7">
    <source>
        <dbReference type="ARBA" id="ARBA00023136"/>
    </source>
</evidence>
<dbReference type="InterPro" id="IPR023395">
    <property type="entry name" value="MCP_dom_sf"/>
</dbReference>
<evidence type="ECO:0000256" key="6">
    <source>
        <dbReference type="ARBA" id="ARBA00022989"/>
    </source>
</evidence>
<feature type="repeat" description="Solcar" evidence="8">
    <location>
        <begin position="184"/>
        <end position="269"/>
    </location>
</feature>
<keyword evidence="5" id="KW-0677">Repeat</keyword>
<proteinExistence type="inferred from homology"/>
<name>A0A164TKD2_9AGAM</name>
<evidence type="ECO:0000256" key="5">
    <source>
        <dbReference type="ARBA" id="ARBA00022737"/>
    </source>
</evidence>
<comment type="similarity">
    <text evidence="2 9">Belongs to the mitochondrial carrier (TC 2.A.29) family.</text>
</comment>
<dbReference type="AlphaFoldDB" id="A0A164TKD2"/>
<evidence type="ECO:0000256" key="3">
    <source>
        <dbReference type="ARBA" id="ARBA00022448"/>
    </source>
</evidence>
<dbReference type="Gene3D" id="1.50.40.10">
    <property type="entry name" value="Mitochondrial carrier domain"/>
    <property type="match status" value="1"/>
</dbReference>
<protein>
    <submittedName>
        <fullName evidence="10">Mitochondrial carrier</fullName>
    </submittedName>
</protein>
<gene>
    <name evidence="10" type="ORF">SISNIDRAFT_474741</name>
</gene>
<dbReference type="Pfam" id="PF00153">
    <property type="entry name" value="Mito_carr"/>
    <property type="match status" value="3"/>
</dbReference>
<evidence type="ECO:0000256" key="1">
    <source>
        <dbReference type="ARBA" id="ARBA00004141"/>
    </source>
</evidence>
<evidence type="ECO:0000256" key="4">
    <source>
        <dbReference type="ARBA" id="ARBA00022692"/>
    </source>
</evidence>
<dbReference type="EMBL" id="KV419410">
    <property type="protein sequence ID" value="KZS92438.1"/>
    <property type="molecule type" value="Genomic_DNA"/>
</dbReference>
<dbReference type="PROSITE" id="PS50920">
    <property type="entry name" value="SOLCAR"/>
    <property type="match status" value="3"/>
</dbReference>
<evidence type="ECO:0000313" key="10">
    <source>
        <dbReference type="EMBL" id="KZS92438.1"/>
    </source>
</evidence>
<dbReference type="GO" id="GO:0016020">
    <property type="term" value="C:membrane"/>
    <property type="evidence" value="ECO:0007669"/>
    <property type="project" value="UniProtKB-SubCell"/>
</dbReference>
<accession>A0A164TKD2</accession>
<dbReference type="OrthoDB" id="756301at2759"/>
<keyword evidence="4 8" id="KW-0812">Transmembrane</keyword>
<evidence type="ECO:0000313" key="11">
    <source>
        <dbReference type="Proteomes" id="UP000076722"/>
    </source>
</evidence>
<dbReference type="STRING" id="1314777.A0A164TKD2"/>
<keyword evidence="3 9" id="KW-0813">Transport</keyword>